<dbReference type="EMBL" id="PFCK01000022">
    <property type="protein sequence ID" value="PIR71751.1"/>
    <property type="molecule type" value="Genomic_DNA"/>
</dbReference>
<dbReference type="Proteomes" id="UP000228909">
    <property type="component" value="Unassembled WGS sequence"/>
</dbReference>
<feature type="domain" description="HD/PDEase" evidence="8">
    <location>
        <begin position="29"/>
        <end position="171"/>
    </location>
</feature>
<organism evidence="9 10">
    <name type="scientific">Candidatus Nealsonbacteria bacterium CG10_big_fil_rev_8_21_14_0_10_37_25</name>
    <dbReference type="NCBI Taxonomy" id="1974711"/>
    <lineage>
        <taxon>Bacteria</taxon>
        <taxon>Candidatus Nealsoniibacteriota</taxon>
    </lineage>
</organism>
<dbReference type="InterPro" id="IPR006674">
    <property type="entry name" value="HD_domain"/>
</dbReference>
<evidence type="ECO:0000256" key="7">
    <source>
        <dbReference type="ARBA" id="ARBA00022801"/>
    </source>
</evidence>
<comment type="cofactor">
    <cofactor evidence="3">
        <name>Co(2+)</name>
        <dbReference type="ChEBI" id="CHEBI:48828"/>
    </cofactor>
</comment>
<evidence type="ECO:0000256" key="5">
    <source>
        <dbReference type="ARBA" id="ARBA00012964"/>
    </source>
</evidence>
<dbReference type="AlphaFoldDB" id="A0A2H0TJN8"/>
<proteinExistence type="predicted"/>
<dbReference type="InterPro" id="IPR003607">
    <property type="entry name" value="HD/PDEase_dom"/>
</dbReference>
<comment type="cofactor">
    <cofactor evidence="2">
        <name>Mn(2+)</name>
        <dbReference type="ChEBI" id="CHEBI:29035"/>
    </cofactor>
</comment>
<evidence type="ECO:0000259" key="8">
    <source>
        <dbReference type="SMART" id="SM00471"/>
    </source>
</evidence>
<dbReference type="SUPFAM" id="SSF109604">
    <property type="entry name" value="HD-domain/PDEase-like"/>
    <property type="match status" value="2"/>
</dbReference>
<dbReference type="GO" id="GO:0005737">
    <property type="term" value="C:cytoplasm"/>
    <property type="evidence" value="ECO:0007669"/>
    <property type="project" value="TreeGrafter"/>
</dbReference>
<evidence type="ECO:0000256" key="3">
    <source>
        <dbReference type="ARBA" id="ARBA00001941"/>
    </source>
</evidence>
<name>A0A2H0TJN8_9BACT</name>
<evidence type="ECO:0000313" key="9">
    <source>
        <dbReference type="EMBL" id="PIR71751.1"/>
    </source>
</evidence>
<gene>
    <name evidence="9" type="ORF">COU43_00795</name>
</gene>
<dbReference type="SMART" id="SM00471">
    <property type="entry name" value="HDc"/>
    <property type="match status" value="2"/>
</dbReference>
<dbReference type="GO" id="GO:0002953">
    <property type="term" value="F:5'-deoxynucleotidase activity"/>
    <property type="evidence" value="ECO:0007669"/>
    <property type="project" value="UniProtKB-EC"/>
</dbReference>
<keyword evidence="7" id="KW-0378">Hydrolase</keyword>
<protein>
    <recommendedName>
        <fullName evidence="5">5'-deoxynucleotidase</fullName>
        <ecNumber evidence="5">3.1.3.89</ecNumber>
    </recommendedName>
</protein>
<comment type="caution">
    <text evidence="9">The sequence shown here is derived from an EMBL/GenBank/DDBJ whole genome shotgun (WGS) entry which is preliminary data.</text>
</comment>
<dbReference type="InterPro" id="IPR039356">
    <property type="entry name" value="YfbR/HDDC2"/>
</dbReference>
<evidence type="ECO:0000256" key="2">
    <source>
        <dbReference type="ARBA" id="ARBA00001936"/>
    </source>
</evidence>
<comment type="catalytic activity">
    <reaction evidence="1">
        <text>a 2'-deoxyribonucleoside 5'-phosphate + H2O = a 2'-deoxyribonucleoside + phosphate</text>
        <dbReference type="Rhea" id="RHEA:36167"/>
        <dbReference type="ChEBI" id="CHEBI:15377"/>
        <dbReference type="ChEBI" id="CHEBI:18274"/>
        <dbReference type="ChEBI" id="CHEBI:43474"/>
        <dbReference type="ChEBI" id="CHEBI:65317"/>
        <dbReference type="EC" id="3.1.3.89"/>
    </reaction>
</comment>
<keyword evidence="6" id="KW-0479">Metal-binding</keyword>
<dbReference type="Gene3D" id="1.10.3210.10">
    <property type="entry name" value="Hypothetical protein af1432"/>
    <property type="match status" value="2"/>
</dbReference>
<dbReference type="PANTHER" id="PTHR11845">
    <property type="entry name" value="5'-DEOXYNUCLEOTIDASE HDDC2"/>
    <property type="match status" value="1"/>
</dbReference>
<sequence length="421" mass="50642">MQEIFNFLIEVGKLKRMPRRGWVINQIKKPESIAEHIFRAAIMGWILGKEKTGLNVERLLKMALIHDLCEIYAGDETPYDSILPKNKKKLRELMKTWPRFPSSERERKIYSKHQREKKSLKKLVTGLPKNFKNEILNLWLDYESCLTPEGRFLHQADRMENFLQAYEYWKKYKNPPLGPWWLWAREFFDDPLLLKFMEVLEKKFHQQKIPERLKSSIALLNFFSEVGKLKRKPRRGWIIHQIKNPETTAEHIFRMAIIAWALGKKKRLNIERVIKMALIHDLCEVCAPDLTPYDPLLPKDQKKIMETLKHWPKFTPSLKVKTYKKKYKLETRALNKLISKLSSNLKSEIKNLWLDYEKGLTKEGRFVKQVDKVENFLQGMEYWKKHGKIQHRLWIRWIKEIIDDPILLEFIKTLEKKFHRR</sequence>
<dbReference type="PANTHER" id="PTHR11845:SF13">
    <property type="entry name" value="5'-DEOXYNUCLEOTIDASE HDDC2"/>
    <property type="match status" value="1"/>
</dbReference>
<feature type="domain" description="HD/PDEase" evidence="8">
    <location>
        <begin position="244"/>
        <end position="385"/>
    </location>
</feature>
<reference evidence="10" key="1">
    <citation type="submission" date="2017-09" db="EMBL/GenBank/DDBJ databases">
        <title>Depth-based differentiation of microbial function through sediment-hosted aquifers and enrichment of novel symbionts in the deep terrestrial subsurface.</title>
        <authorList>
            <person name="Probst A.J."/>
            <person name="Ladd B."/>
            <person name="Jarett J.K."/>
            <person name="Geller-Mcgrath D.E."/>
            <person name="Sieber C.M.K."/>
            <person name="Emerson J.B."/>
            <person name="Anantharaman K."/>
            <person name="Thomas B.C."/>
            <person name="Malmstrom R."/>
            <person name="Stieglmeier M."/>
            <person name="Klingl A."/>
            <person name="Woyke T."/>
            <person name="Ryan C.M."/>
            <person name="Banfield J.F."/>
        </authorList>
    </citation>
    <scope>NUCLEOTIDE SEQUENCE [LARGE SCALE GENOMIC DNA]</scope>
</reference>
<evidence type="ECO:0000256" key="6">
    <source>
        <dbReference type="ARBA" id="ARBA00022723"/>
    </source>
</evidence>
<evidence type="ECO:0000256" key="4">
    <source>
        <dbReference type="ARBA" id="ARBA00011738"/>
    </source>
</evidence>
<dbReference type="Pfam" id="PF13023">
    <property type="entry name" value="HD_3"/>
    <property type="match status" value="2"/>
</dbReference>
<dbReference type="EC" id="3.1.3.89" evidence="5"/>
<accession>A0A2H0TJN8</accession>
<evidence type="ECO:0000256" key="1">
    <source>
        <dbReference type="ARBA" id="ARBA00001638"/>
    </source>
</evidence>
<evidence type="ECO:0000313" key="10">
    <source>
        <dbReference type="Proteomes" id="UP000228909"/>
    </source>
</evidence>
<dbReference type="GO" id="GO:0046872">
    <property type="term" value="F:metal ion binding"/>
    <property type="evidence" value="ECO:0007669"/>
    <property type="project" value="UniProtKB-KW"/>
</dbReference>
<comment type="subunit">
    <text evidence="4">Homodimer.</text>
</comment>